<evidence type="ECO:0000313" key="12">
    <source>
        <dbReference type="EMBL" id="PTQ91397.1"/>
    </source>
</evidence>
<dbReference type="InterPro" id="IPR045666">
    <property type="entry name" value="OpdA_N"/>
</dbReference>
<evidence type="ECO:0000259" key="11">
    <source>
        <dbReference type="Pfam" id="PF19310"/>
    </source>
</evidence>
<evidence type="ECO:0000256" key="5">
    <source>
        <dbReference type="ARBA" id="ARBA00022833"/>
    </source>
</evidence>
<protein>
    <recommendedName>
        <fullName evidence="8">oligopeptidase A</fullName>
        <ecNumber evidence="8">3.4.24.70</ecNumber>
    </recommendedName>
</protein>
<dbReference type="EMBL" id="QAON01000001">
    <property type="protein sequence ID" value="PTQ91397.1"/>
    <property type="molecule type" value="Genomic_DNA"/>
</dbReference>
<evidence type="ECO:0000256" key="1">
    <source>
        <dbReference type="ARBA" id="ARBA00006040"/>
    </source>
</evidence>
<dbReference type="AlphaFoldDB" id="A0A2T5J447"/>
<sequence>MSNPLLINTHLPAFSQITPELAQPTIQQLIDDNRTHIARLATQHTPTWSSLAAKLEELDDNLSRAWSIISHLNAVTNSPAWRDAYNHCLALISAYYTELGQNTALFQAYQSIADSPDFETLSIAQQQAVRNALRDFRLSGVALAPTEKQRFAAIEERLSALSAKFADNLLDATQAWHKSLSTAEMQGIPEAQRALLAQLAQQRGLEGYIVTLDAPAYLAVMTYADDRTLRETVYRAYVTRASELSAEGQFDNSALMSEILALRYEQAQLLGYAHYAELSLVPKMAASVDVVMAFLQTLAQRAKPAAQQDLAEVQAYGQTLGIDTVKPWDIGYISEKIKQQKLNLSQATLRAYFPAPQVITGLFAIVEKLYGIQIYAKDTEVWAEGVSYYEISEQGRTIASFYLDPYARANKRGGAWMSNCRSRRQLADGREQLPIAFLTCNFTPPVGQQPALLTHEEVITLFHEFGHGLHHMLTEVNISAVGGIHGVAWDAVELPSQFMEHWCWEEEALALMTRHIDSQEALPKALLNSLLAAKNFQSGLQTLRQLEFALFDLRIHSQAPLTAAQIQAELDAVRADVSVLIPPPFNRFQHSFSHIFAGGYAAGYYSYKWAEVLSSDAFSRFEQEGIFNAQTGAAFRETILAKGGSQPALDLFIAFRGREPNIDALLRHSGLEQA</sequence>
<keyword evidence="2 9" id="KW-0645">Protease</keyword>
<feature type="domain" description="Oligopeptidase A N-terminal" evidence="11">
    <location>
        <begin position="26"/>
        <end position="146"/>
    </location>
</feature>
<dbReference type="Gene3D" id="1.10.1370.40">
    <property type="match status" value="1"/>
</dbReference>
<evidence type="ECO:0000256" key="9">
    <source>
        <dbReference type="RuleBase" id="RU003435"/>
    </source>
</evidence>
<keyword evidence="6 9" id="KW-0482">Metalloprotease</keyword>
<name>A0A2T5J447_9GAMM</name>
<dbReference type="Proteomes" id="UP000244223">
    <property type="component" value="Unassembled WGS sequence"/>
</dbReference>
<keyword evidence="3 9" id="KW-0479">Metal-binding</keyword>
<evidence type="ECO:0000256" key="4">
    <source>
        <dbReference type="ARBA" id="ARBA00022801"/>
    </source>
</evidence>
<comment type="cofactor">
    <cofactor evidence="9">
        <name>Zn(2+)</name>
        <dbReference type="ChEBI" id="CHEBI:29105"/>
    </cofactor>
    <text evidence="9">Binds 1 zinc ion.</text>
</comment>
<dbReference type="RefSeq" id="WP_107864407.1">
    <property type="nucleotide sequence ID" value="NZ_QAON01000001.1"/>
</dbReference>
<dbReference type="Gene3D" id="3.40.390.10">
    <property type="entry name" value="Collagenase (Catalytic Domain)"/>
    <property type="match status" value="1"/>
</dbReference>
<dbReference type="GO" id="GO:0004222">
    <property type="term" value="F:metalloendopeptidase activity"/>
    <property type="evidence" value="ECO:0007669"/>
    <property type="project" value="UniProtKB-EC"/>
</dbReference>
<dbReference type="PANTHER" id="PTHR11804">
    <property type="entry name" value="PROTEASE M3 THIMET OLIGOPEPTIDASE-RELATED"/>
    <property type="match status" value="1"/>
</dbReference>
<dbReference type="GO" id="GO:0006508">
    <property type="term" value="P:proteolysis"/>
    <property type="evidence" value="ECO:0007669"/>
    <property type="project" value="UniProtKB-KW"/>
</dbReference>
<dbReference type="InterPro" id="IPR045090">
    <property type="entry name" value="Pept_M3A_M3B"/>
</dbReference>
<dbReference type="Gene3D" id="1.10.1370.10">
    <property type="entry name" value="Neurolysin, domain 3"/>
    <property type="match status" value="1"/>
</dbReference>
<evidence type="ECO:0000256" key="2">
    <source>
        <dbReference type="ARBA" id="ARBA00022670"/>
    </source>
</evidence>
<keyword evidence="5 9" id="KW-0862">Zinc</keyword>
<keyword evidence="4 9" id="KW-0378">Hydrolase</keyword>
<proteinExistence type="inferred from homology"/>
<dbReference type="OrthoDB" id="9762795at2"/>
<evidence type="ECO:0000256" key="8">
    <source>
        <dbReference type="ARBA" id="ARBA00026100"/>
    </source>
</evidence>
<evidence type="ECO:0000256" key="3">
    <source>
        <dbReference type="ARBA" id="ARBA00022723"/>
    </source>
</evidence>
<dbReference type="SUPFAM" id="SSF55486">
    <property type="entry name" value="Metalloproteases ('zincins'), catalytic domain"/>
    <property type="match status" value="1"/>
</dbReference>
<dbReference type="GO" id="GO:0005829">
    <property type="term" value="C:cytosol"/>
    <property type="evidence" value="ECO:0007669"/>
    <property type="project" value="UniProtKB-ARBA"/>
</dbReference>
<accession>A0A2T5J447</accession>
<evidence type="ECO:0000256" key="7">
    <source>
        <dbReference type="ARBA" id="ARBA00024603"/>
    </source>
</evidence>
<dbReference type="GO" id="GO:0046872">
    <property type="term" value="F:metal ion binding"/>
    <property type="evidence" value="ECO:0007669"/>
    <property type="project" value="UniProtKB-UniRule"/>
</dbReference>
<dbReference type="Pfam" id="PF01432">
    <property type="entry name" value="Peptidase_M3"/>
    <property type="match status" value="1"/>
</dbReference>
<organism evidence="12 13">
    <name type="scientific">Agitococcus lubricus</name>
    <dbReference type="NCBI Taxonomy" id="1077255"/>
    <lineage>
        <taxon>Bacteria</taxon>
        <taxon>Pseudomonadati</taxon>
        <taxon>Pseudomonadota</taxon>
        <taxon>Gammaproteobacteria</taxon>
        <taxon>Moraxellales</taxon>
        <taxon>Moraxellaceae</taxon>
        <taxon>Agitococcus</taxon>
    </lineage>
</organism>
<dbReference type="InterPro" id="IPR024079">
    <property type="entry name" value="MetalloPept_cat_dom_sf"/>
</dbReference>
<comment type="similarity">
    <text evidence="1 9">Belongs to the peptidase M3 family.</text>
</comment>
<evidence type="ECO:0000256" key="6">
    <source>
        <dbReference type="ARBA" id="ARBA00023049"/>
    </source>
</evidence>
<gene>
    <name evidence="12" type="ORF">C8N29_101470</name>
</gene>
<evidence type="ECO:0000313" key="13">
    <source>
        <dbReference type="Proteomes" id="UP000244223"/>
    </source>
</evidence>
<reference evidence="12 13" key="1">
    <citation type="submission" date="2018-04" db="EMBL/GenBank/DDBJ databases">
        <title>Genomic Encyclopedia of Archaeal and Bacterial Type Strains, Phase II (KMG-II): from individual species to whole genera.</title>
        <authorList>
            <person name="Goeker M."/>
        </authorList>
    </citation>
    <scope>NUCLEOTIDE SEQUENCE [LARGE SCALE GENOMIC DNA]</scope>
    <source>
        <strain evidence="12 13">DSM 5822</strain>
    </source>
</reference>
<keyword evidence="13" id="KW-1185">Reference proteome</keyword>
<comment type="catalytic activity">
    <reaction evidence="7">
        <text>Hydrolysis of oligopeptides, with broad specificity. Gly or Ala commonly occur as P1 or P1' residues, but more distant residues are also important, as is shown by the fact that Z-Gly-Pro-Gly-|-Gly-Pro-Ala is cleaved, but not Z-(Gly)(5).</text>
        <dbReference type="EC" id="3.4.24.70"/>
    </reaction>
</comment>
<dbReference type="FunFam" id="3.40.390.10:FF:000009">
    <property type="entry name" value="Oligopeptidase A"/>
    <property type="match status" value="1"/>
</dbReference>
<dbReference type="GO" id="GO:0006518">
    <property type="term" value="P:peptide metabolic process"/>
    <property type="evidence" value="ECO:0007669"/>
    <property type="project" value="TreeGrafter"/>
</dbReference>
<dbReference type="CDD" id="cd06456">
    <property type="entry name" value="M3A_DCP"/>
    <property type="match status" value="1"/>
</dbReference>
<dbReference type="EC" id="3.4.24.70" evidence="8"/>
<dbReference type="InterPro" id="IPR001567">
    <property type="entry name" value="Pept_M3A_M3B_dom"/>
</dbReference>
<evidence type="ECO:0000259" key="10">
    <source>
        <dbReference type="Pfam" id="PF01432"/>
    </source>
</evidence>
<feature type="domain" description="Peptidase M3A/M3B catalytic" evidence="10">
    <location>
        <begin position="220"/>
        <end position="670"/>
    </location>
</feature>
<dbReference type="PANTHER" id="PTHR11804:SF84">
    <property type="entry name" value="SACCHAROLYSIN"/>
    <property type="match status" value="1"/>
</dbReference>
<dbReference type="Pfam" id="PF19310">
    <property type="entry name" value="TOP_N"/>
    <property type="match status" value="1"/>
</dbReference>
<dbReference type="InterPro" id="IPR024077">
    <property type="entry name" value="Neurolysin/TOP_dom2"/>
</dbReference>
<comment type="caution">
    <text evidence="12">The sequence shown here is derived from an EMBL/GenBank/DDBJ whole genome shotgun (WGS) entry which is preliminary data.</text>
</comment>
<dbReference type="InterPro" id="IPR034005">
    <property type="entry name" value="M3A_DCP"/>
</dbReference>